<feature type="binding site" evidence="3">
    <location>
        <begin position="6"/>
        <end position="11"/>
    </location>
    <ligand>
        <name>NADP(+)</name>
        <dbReference type="ChEBI" id="CHEBI:58349"/>
    </ligand>
</feature>
<dbReference type="UniPathway" id="UPA00098">
    <property type="reaction ID" value="UER00361"/>
</dbReference>
<reference evidence="6 7" key="1">
    <citation type="submission" date="2019-03" db="EMBL/GenBank/DDBJ databases">
        <title>Genomic Encyclopedia of Type Strains, Phase IV (KMG-IV): sequencing the most valuable type-strain genomes for metagenomic binning, comparative biology and taxonomic classification.</title>
        <authorList>
            <person name="Goeker M."/>
        </authorList>
    </citation>
    <scope>NUCLEOTIDE SEQUENCE [LARGE SCALE GENOMIC DNA]</scope>
    <source>
        <strain evidence="6 7">DSM 28697</strain>
    </source>
</reference>
<dbReference type="InterPro" id="IPR029036">
    <property type="entry name" value="P5CR_dimer"/>
</dbReference>
<dbReference type="SUPFAM" id="SSF51735">
    <property type="entry name" value="NAD(P)-binding Rossmann-fold domains"/>
    <property type="match status" value="1"/>
</dbReference>
<dbReference type="RefSeq" id="WP_133581080.1">
    <property type="nucleotide sequence ID" value="NZ_SNYJ01000011.1"/>
</dbReference>
<dbReference type="AlphaFoldDB" id="A0A4R6TXK5"/>
<dbReference type="InterPro" id="IPR028939">
    <property type="entry name" value="P5C_Rdtase_cat_N"/>
</dbReference>
<keyword evidence="2" id="KW-0560">Oxidoreductase</keyword>
<dbReference type="PIRSF" id="PIRSF000193">
    <property type="entry name" value="Pyrrol-5-carb_rd"/>
    <property type="match status" value="1"/>
</dbReference>
<dbReference type="InterPro" id="IPR000304">
    <property type="entry name" value="Pyrroline-COOH_reductase"/>
</dbReference>
<dbReference type="EMBL" id="SNYJ01000011">
    <property type="protein sequence ID" value="TDQ38036.1"/>
    <property type="molecule type" value="Genomic_DNA"/>
</dbReference>
<evidence type="ECO:0000256" key="2">
    <source>
        <dbReference type="HAMAP-Rule" id="MF_01925"/>
    </source>
</evidence>
<dbReference type="EC" id="1.5.1.2" evidence="2"/>
<dbReference type="NCBIfam" id="NF005814">
    <property type="entry name" value="PRK07680.1"/>
    <property type="match status" value="1"/>
</dbReference>
<dbReference type="PANTHER" id="PTHR11645:SF51">
    <property type="entry name" value="COME OPERON PROTEIN 4"/>
    <property type="match status" value="1"/>
</dbReference>
<dbReference type="Gene3D" id="3.40.50.720">
    <property type="entry name" value="NAD(P)-binding Rossmann-like Domain"/>
    <property type="match status" value="1"/>
</dbReference>
<comment type="catalytic activity">
    <reaction evidence="2">
        <text>L-proline + NADP(+) = (S)-1-pyrroline-5-carboxylate + NADPH + 2 H(+)</text>
        <dbReference type="Rhea" id="RHEA:14109"/>
        <dbReference type="ChEBI" id="CHEBI:15378"/>
        <dbReference type="ChEBI" id="CHEBI:17388"/>
        <dbReference type="ChEBI" id="CHEBI:57783"/>
        <dbReference type="ChEBI" id="CHEBI:58349"/>
        <dbReference type="ChEBI" id="CHEBI:60039"/>
        <dbReference type="EC" id="1.5.1.2"/>
    </reaction>
</comment>
<evidence type="ECO:0000259" key="5">
    <source>
        <dbReference type="Pfam" id="PF14748"/>
    </source>
</evidence>
<evidence type="ECO:0000259" key="4">
    <source>
        <dbReference type="Pfam" id="PF03807"/>
    </source>
</evidence>
<comment type="pathway">
    <text evidence="2">Amino-acid biosynthesis; L-proline biosynthesis; L-proline from L-glutamate 5-semialdehyde: step 1/1.</text>
</comment>
<comment type="subcellular location">
    <subcellularLocation>
        <location evidence="2">Cytoplasm</location>
    </subcellularLocation>
</comment>
<sequence>MKLGFIGTGNMGSALIQAFVESNAVWPENVHIMNRSTDKALQLKERIRGIHVEETSESVIQKTDVHFICVKPLDMLQVIRDITPFLRPTSILISITSPVSTADIEEIVPCSVARVIPSITNRACAGLSLVTYGERCDNRAKEKLKRLLQHISQPVCIEENVTRVSSDIACCGPAFISFLLQKMCTAAVEETEITKEEAVKLTTSMIIGLGKLLEENVYTLETLQEKVTVKGGITGVALEALEEGVGDTFSEVFRRTHEKYAVEKAHISKEKVK</sequence>
<accession>A0A4R6TXK5</accession>
<dbReference type="PROSITE" id="PS00521">
    <property type="entry name" value="P5CR"/>
    <property type="match status" value="1"/>
</dbReference>
<evidence type="ECO:0000313" key="7">
    <source>
        <dbReference type="Proteomes" id="UP000295632"/>
    </source>
</evidence>
<evidence type="ECO:0000313" key="6">
    <source>
        <dbReference type="EMBL" id="TDQ38036.1"/>
    </source>
</evidence>
<dbReference type="GO" id="GO:0005737">
    <property type="term" value="C:cytoplasm"/>
    <property type="evidence" value="ECO:0007669"/>
    <property type="project" value="UniProtKB-SubCell"/>
</dbReference>
<keyword evidence="2" id="KW-0963">Cytoplasm</keyword>
<dbReference type="Proteomes" id="UP000295632">
    <property type="component" value="Unassembled WGS sequence"/>
</dbReference>
<comment type="function">
    <text evidence="2">Catalyzes the reduction of 1-pyrroline-5-carboxylate (PCA) to L-proline.</text>
</comment>
<feature type="domain" description="Pyrroline-5-carboxylate reductase catalytic N-terminal" evidence="4">
    <location>
        <begin position="2"/>
        <end position="97"/>
    </location>
</feature>
<dbReference type="InterPro" id="IPR036291">
    <property type="entry name" value="NAD(P)-bd_dom_sf"/>
</dbReference>
<protein>
    <recommendedName>
        <fullName evidence="2">Pyrroline-5-carboxylate reductase</fullName>
        <shortName evidence="2">P5C reductase</shortName>
        <shortName evidence="2">P5CR</shortName>
        <ecNumber evidence="2">1.5.1.2</ecNumber>
    </recommendedName>
    <alternativeName>
        <fullName evidence="2">PCA reductase</fullName>
    </alternativeName>
</protein>
<comment type="caution">
    <text evidence="6">The sequence shown here is derived from an EMBL/GenBank/DDBJ whole genome shotgun (WGS) entry which is preliminary data.</text>
</comment>
<dbReference type="SUPFAM" id="SSF48179">
    <property type="entry name" value="6-phosphogluconate dehydrogenase C-terminal domain-like"/>
    <property type="match status" value="1"/>
</dbReference>
<proteinExistence type="inferred from homology"/>
<keyword evidence="2 3" id="KW-0521">NADP</keyword>
<dbReference type="PANTHER" id="PTHR11645">
    <property type="entry name" value="PYRROLINE-5-CARBOXYLATE REDUCTASE"/>
    <property type="match status" value="1"/>
</dbReference>
<dbReference type="InterPro" id="IPR008927">
    <property type="entry name" value="6-PGluconate_DH-like_C_sf"/>
</dbReference>
<gene>
    <name evidence="2" type="primary">proC</name>
    <name evidence="6" type="ORF">EV213_111117</name>
</gene>
<dbReference type="HAMAP" id="MF_01925">
    <property type="entry name" value="P5C_reductase"/>
    <property type="match status" value="1"/>
</dbReference>
<organism evidence="6 7">
    <name type="scientific">Aureibacillus halotolerans</name>
    <dbReference type="NCBI Taxonomy" id="1508390"/>
    <lineage>
        <taxon>Bacteria</taxon>
        <taxon>Bacillati</taxon>
        <taxon>Bacillota</taxon>
        <taxon>Bacilli</taxon>
        <taxon>Bacillales</taxon>
        <taxon>Bacillaceae</taxon>
        <taxon>Aureibacillus</taxon>
    </lineage>
</organism>
<dbReference type="Pfam" id="PF03807">
    <property type="entry name" value="F420_oxidored"/>
    <property type="match status" value="1"/>
</dbReference>
<dbReference type="OrthoDB" id="9805754at2"/>
<dbReference type="GO" id="GO:0004735">
    <property type="term" value="F:pyrroline-5-carboxylate reductase activity"/>
    <property type="evidence" value="ECO:0007669"/>
    <property type="project" value="UniProtKB-UniRule"/>
</dbReference>
<dbReference type="GO" id="GO:0055129">
    <property type="term" value="P:L-proline biosynthetic process"/>
    <property type="evidence" value="ECO:0007669"/>
    <property type="project" value="UniProtKB-UniRule"/>
</dbReference>
<comment type="similarity">
    <text evidence="1 2">Belongs to the pyrroline-5-carboxylate reductase family.</text>
</comment>
<comment type="catalytic activity">
    <reaction evidence="2">
        <text>L-proline + NAD(+) = (S)-1-pyrroline-5-carboxylate + NADH + 2 H(+)</text>
        <dbReference type="Rhea" id="RHEA:14105"/>
        <dbReference type="ChEBI" id="CHEBI:15378"/>
        <dbReference type="ChEBI" id="CHEBI:17388"/>
        <dbReference type="ChEBI" id="CHEBI:57540"/>
        <dbReference type="ChEBI" id="CHEBI:57945"/>
        <dbReference type="ChEBI" id="CHEBI:60039"/>
        <dbReference type="EC" id="1.5.1.2"/>
    </reaction>
</comment>
<keyword evidence="2" id="KW-0641">Proline biosynthesis</keyword>
<name>A0A4R6TXK5_9BACI</name>
<feature type="domain" description="Pyrroline-5-carboxylate reductase dimerisation" evidence="5">
    <location>
        <begin position="162"/>
        <end position="260"/>
    </location>
</feature>
<evidence type="ECO:0000256" key="3">
    <source>
        <dbReference type="PIRSR" id="PIRSR000193-1"/>
    </source>
</evidence>
<evidence type="ECO:0000256" key="1">
    <source>
        <dbReference type="ARBA" id="ARBA00005525"/>
    </source>
</evidence>
<keyword evidence="7" id="KW-1185">Reference proteome</keyword>
<dbReference type="Pfam" id="PF14748">
    <property type="entry name" value="P5CR_dimer"/>
    <property type="match status" value="1"/>
</dbReference>
<dbReference type="InterPro" id="IPR053790">
    <property type="entry name" value="P5CR-like_CS"/>
</dbReference>
<dbReference type="Gene3D" id="1.10.3730.10">
    <property type="entry name" value="ProC C-terminal domain-like"/>
    <property type="match status" value="1"/>
</dbReference>
<keyword evidence="2" id="KW-0028">Amino-acid biosynthesis</keyword>